<evidence type="ECO:0000313" key="2">
    <source>
        <dbReference type="Proteomes" id="UP000503287"/>
    </source>
</evidence>
<dbReference type="EMBL" id="CP047344">
    <property type="protein sequence ID" value="QIF93960.1"/>
    <property type="molecule type" value="Genomic_DNA"/>
</dbReference>
<dbReference type="RefSeq" id="WP_164526249.1">
    <property type="nucleotide sequence ID" value="NZ_CP047344.1"/>
</dbReference>
<keyword evidence="2" id="KW-1185">Reference proteome</keyword>
<dbReference type="Gene3D" id="3.10.420.10">
    <property type="entry name" value="SecB-like"/>
    <property type="match status" value="1"/>
</dbReference>
<protein>
    <recommendedName>
        <fullName evidence="3">Preprotein translocase subunit SecB</fullName>
    </recommendedName>
</protein>
<name>A0A6G6SJV9_PROVU</name>
<gene>
    <name evidence="1" type="ORF">GTH24_08665</name>
</gene>
<organism evidence="1 2">
    <name type="scientific">Proteus vulgaris</name>
    <dbReference type="NCBI Taxonomy" id="585"/>
    <lineage>
        <taxon>Bacteria</taxon>
        <taxon>Pseudomonadati</taxon>
        <taxon>Pseudomonadota</taxon>
        <taxon>Gammaproteobacteria</taxon>
        <taxon>Enterobacterales</taxon>
        <taxon>Morganellaceae</taxon>
        <taxon>Proteus</taxon>
    </lineage>
</organism>
<dbReference type="AlphaFoldDB" id="A0A6G6SJV9"/>
<dbReference type="InterPro" id="IPR035958">
    <property type="entry name" value="SecB-like_sf"/>
</dbReference>
<dbReference type="Proteomes" id="UP000503287">
    <property type="component" value="Chromosome"/>
</dbReference>
<accession>A0A6G6SJV9</accession>
<dbReference type="SUPFAM" id="SSF54611">
    <property type="entry name" value="SecB-like"/>
    <property type="match status" value="1"/>
</dbReference>
<sequence length="133" mass="15323">MNVTIIAKKVTKLEFTELLKGEIEQDSQVNINIGSDIFANSQNKKLFRIKYPVTLTIRDIIRVSIYYEFDFATDEEITPDILDSDLVKIKAPSLAYPYIKLYLENIIAISGYPNVNIPFIDFYDTPLNLKPKK</sequence>
<reference evidence="1 2" key="1">
    <citation type="submission" date="2020-01" db="EMBL/GenBank/DDBJ databases">
        <title>The genomic epidemiology of tigecycline resistance gene tet(X) variants in a swine farm in China.</title>
        <authorList>
            <person name="Peng K."/>
            <person name="Li R."/>
        </authorList>
    </citation>
    <scope>NUCLEOTIDE SEQUENCE [LARGE SCALE GENOMIC DNA]</scope>
    <source>
        <strain evidence="1 2">ZN3</strain>
    </source>
</reference>
<evidence type="ECO:0008006" key="3">
    <source>
        <dbReference type="Google" id="ProtNLM"/>
    </source>
</evidence>
<evidence type="ECO:0000313" key="1">
    <source>
        <dbReference type="EMBL" id="QIF93960.1"/>
    </source>
</evidence>
<proteinExistence type="predicted"/>